<dbReference type="InterPro" id="IPR001789">
    <property type="entry name" value="Sig_transdc_resp-reg_receiver"/>
</dbReference>
<dbReference type="Gene3D" id="2.40.50.1020">
    <property type="entry name" value="LytTr DNA-binding domain"/>
    <property type="match status" value="1"/>
</dbReference>
<dbReference type="Pfam" id="PF04397">
    <property type="entry name" value="LytTR"/>
    <property type="match status" value="1"/>
</dbReference>
<evidence type="ECO:0000256" key="5">
    <source>
        <dbReference type="ARBA" id="ARBA00024867"/>
    </source>
</evidence>
<evidence type="ECO:0000256" key="6">
    <source>
        <dbReference type="ARBA" id="ARBA00037164"/>
    </source>
</evidence>
<keyword evidence="11" id="KW-1185">Reference proteome</keyword>
<dbReference type="InterPro" id="IPR011006">
    <property type="entry name" value="CheY-like_superfamily"/>
</dbReference>
<accession>A0ABR8PPN7</accession>
<dbReference type="InterPro" id="IPR046947">
    <property type="entry name" value="LytR-like"/>
</dbReference>
<gene>
    <name evidence="10" type="ORF">H9661_02140</name>
</gene>
<comment type="caution">
    <text evidence="10">The sequence shown here is derived from an EMBL/GenBank/DDBJ whole genome shotgun (WGS) entry which is preliminary data.</text>
</comment>
<comment type="function">
    <text evidence="6">Required for high-level post-exponential phase expression of a series of secreted proteins.</text>
</comment>
<evidence type="ECO:0000256" key="3">
    <source>
        <dbReference type="ARBA" id="ARBA00023012"/>
    </source>
</evidence>
<dbReference type="Gene3D" id="3.40.50.2300">
    <property type="match status" value="1"/>
</dbReference>
<keyword evidence="7" id="KW-0597">Phosphoprotein</keyword>
<evidence type="ECO:0000259" key="8">
    <source>
        <dbReference type="PROSITE" id="PS50110"/>
    </source>
</evidence>
<sequence>MGGTLMNIILCEDNSRQRKDFEDMITNEINDLDFKIVLSTNNPNKVIKHVEDNLSSNFIYFLDIDLQSDINGIELAKKIRKYDSSGYIIFLTAHAELTLLTFQYKVRAMDYILKGDNHLVRQKIHDCITQICTDISNSRHKKSNIIPIDIGNNLVFFDLDEVLFFETADTEHKIRVHTSSGYSEFYGTLKDIESTLTPSYYKPHRSYLVNTKMIKSIDKENLIIHMNNGETCYVASRYLKGLLQKCLK</sequence>
<dbReference type="Proteomes" id="UP000627781">
    <property type="component" value="Unassembled WGS sequence"/>
</dbReference>
<evidence type="ECO:0000313" key="11">
    <source>
        <dbReference type="Proteomes" id="UP000627781"/>
    </source>
</evidence>
<reference evidence="10 11" key="1">
    <citation type="submission" date="2020-08" db="EMBL/GenBank/DDBJ databases">
        <title>A Genomic Blueprint of the Chicken Gut Microbiome.</title>
        <authorList>
            <person name="Gilroy R."/>
            <person name="Ravi A."/>
            <person name="Getino M."/>
            <person name="Pursley I."/>
            <person name="Horton D.L."/>
            <person name="Alikhan N.-F."/>
            <person name="Baker D."/>
            <person name="Gharbi K."/>
            <person name="Hall N."/>
            <person name="Watson M."/>
            <person name="Adriaenssens E.M."/>
            <person name="Foster-Nyarko E."/>
            <person name="Jarju S."/>
            <person name="Secka A."/>
            <person name="Antonio M."/>
            <person name="Oren A."/>
            <person name="Chaudhuri R."/>
            <person name="La Ragione R.M."/>
            <person name="Hildebrand F."/>
            <person name="Pallen M.J."/>
        </authorList>
    </citation>
    <scope>NUCLEOTIDE SEQUENCE [LARGE SCALE GENOMIC DNA]</scope>
    <source>
        <strain evidence="10 11">Sa3CVN1</strain>
    </source>
</reference>
<feature type="domain" description="HTH LytTR-type" evidence="9">
    <location>
        <begin position="146"/>
        <end position="248"/>
    </location>
</feature>
<dbReference type="PROSITE" id="PS50110">
    <property type="entry name" value="RESPONSE_REGULATORY"/>
    <property type="match status" value="1"/>
</dbReference>
<evidence type="ECO:0000256" key="4">
    <source>
        <dbReference type="ARBA" id="ARBA00023159"/>
    </source>
</evidence>
<evidence type="ECO:0000259" key="9">
    <source>
        <dbReference type="PROSITE" id="PS50930"/>
    </source>
</evidence>
<evidence type="ECO:0000313" key="10">
    <source>
        <dbReference type="EMBL" id="MBD7910146.1"/>
    </source>
</evidence>
<dbReference type="SMART" id="SM00448">
    <property type="entry name" value="REC"/>
    <property type="match status" value="1"/>
</dbReference>
<protein>
    <recommendedName>
        <fullName evidence="1">Stage 0 sporulation protein A homolog</fullName>
    </recommendedName>
</protein>
<keyword evidence="4" id="KW-0010">Activator</keyword>
<organism evidence="10 11">
    <name type="scientific">Clostridium cibarium</name>
    <dbReference type="NCBI Taxonomy" id="2762247"/>
    <lineage>
        <taxon>Bacteria</taxon>
        <taxon>Bacillati</taxon>
        <taxon>Bacillota</taxon>
        <taxon>Clostridia</taxon>
        <taxon>Eubacteriales</taxon>
        <taxon>Clostridiaceae</taxon>
        <taxon>Clostridium</taxon>
    </lineage>
</organism>
<dbReference type="PANTHER" id="PTHR37299">
    <property type="entry name" value="TRANSCRIPTIONAL REGULATOR-RELATED"/>
    <property type="match status" value="1"/>
</dbReference>
<feature type="domain" description="Response regulatory" evidence="8">
    <location>
        <begin position="7"/>
        <end position="129"/>
    </location>
</feature>
<feature type="modified residue" description="4-aspartylphosphate" evidence="7">
    <location>
        <position position="63"/>
    </location>
</feature>
<keyword evidence="3" id="KW-0902">Two-component regulatory system</keyword>
<evidence type="ECO:0000256" key="1">
    <source>
        <dbReference type="ARBA" id="ARBA00018672"/>
    </source>
</evidence>
<dbReference type="PROSITE" id="PS50930">
    <property type="entry name" value="HTH_LYTTR"/>
    <property type="match status" value="1"/>
</dbReference>
<dbReference type="SUPFAM" id="SSF52172">
    <property type="entry name" value="CheY-like"/>
    <property type="match status" value="1"/>
</dbReference>
<dbReference type="PANTHER" id="PTHR37299:SF3">
    <property type="entry name" value="STAGE 0 SPORULATION PROTEIN A HOMOLOG"/>
    <property type="match status" value="1"/>
</dbReference>
<dbReference type="Pfam" id="PF00072">
    <property type="entry name" value="Response_reg"/>
    <property type="match status" value="1"/>
</dbReference>
<keyword evidence="2" id="KW-0963">Cytoplasm</keyword>
<comment type="function">
    <text evidence="5">May play the central regulatory role in sporulation. It may be an element of the effector pathway responsible for the activation of sporulation genes in response to nutritional stress. Spo0A may act in concert with spo0H (a sigma factor) to control the expression of some genes that are critical to the sporulation process.</text>
</comment>
<name>A0ABR8PPN7_9CLOT</name>
<dbReference type="InterPro" id="IPR007492">
    <property type="entry name" value="LytTR_DNA-bd_dom"/>
</dbReference>
<evidence type="ECO:0000256" key="2">
    <source>
        <dbReference type="ARBA" id="ARBA00022490"/>
    </source>
</evidence>
<dbReference type="EMBL" id="JACSRA010000002">
    <property type="protein sequence ID" value="MBD7910146.1"/>
    <property type="molecule type" value="Genomic_DNA"/>
</dbReference>
<evidence type="ECO:0000256" key="7">
    <source>
        <dbReference type="PROSITE-ProRule" id="PRU00169"/>
    </source>
</evidence>
<proteinExistence type="predicted"/>
<dbReference type="SMART" id="SM00850">
    <property type="entry name" value="LytTR"/>
    <property type="match status" value="1"/>
</dbReference>